<gene>
    <name evidence="2" type="ORF">KC19_6G103600</name>
</gene>
<comment type="caution">
    <text evidence="2">The sequence shown here is derived from an EMBL/GenBank/DDBJ whole genome shotgun (WGS) entry which is preliminary data.</text>
</comment>
<feature type="non-terminal residue" evidence="2">
    <location>
        <position position="1"/>
    </location>
</feature>
<evidence type="ECO:0000313" key="3">
    <source>
        <dbReference type="Proteomes" id="UP000822688"/>
    </source>
</evidence>
<dbReference type="Pfam" id="PF12146">
    <property type="entry name" value="Hydrolase_4"/>
    <property type="match status" value="1"/>
</dbReference>
<dbReference type="InterPro" id="IPR000073">
    <property type="entry name" value="AB_hydrolase_1"/>
</dbReference>
<protein>
    <recommendedName>
        <fullName evidence="1">Serine aminopeptidase S33 domain-containing protein</fullName>
    </recommendedName>
</protein>
<dbReference type="InterPro" id="IPR051044">
    <property type="entry name" value="MAG_DAG_Lipase"/>
</dbReference>
<dbReference type="Gene3D" id="3.40.50.1820">
    <property type="entry name" value="alpha/beta hydrolase"/>
    <property type="match status" value="1"/>
</dbReference>
<accession>A0A8T0HCY1</accession>
<dbReference type="InterPro" id="IPR029058">
    <property type="entry name" value="AB_hydrolase_fold"/>
</dbReference>
<name>A0A8T0HCY1_CERPU</name>
<feature type="domain" description="Serine aminopeptidase S33" evidence="1">
    <location>
        <begin position="24"/>
        <end position="265"/>
    </location>
</feature>
<reference evidence="2 3" key="1">
    <citation type="submission" date="2020-06" db="EMBL/GenBank/DDBJ databases">
        <title>WGS assembly of Ceratodon purpureus strain R40.</title>
        <authorList>
            <person name="Carey S.B."/>
            <person name="Jenkins J."/>
            <person name="Shu S."/>
            <person name="Lovell J.T."/>
            <person name="Sreedasyam A."/>
            <person name="Maumus F."/>
            <person name="Tiley G.P."/>
            <person name="Fernandez-Pozo N."/>
            <person name="Barry K."/>
            <person name="Chen C."/>
            <person name="Wang M."/>
            <person name="Lipzen A."/>
            <person name="Daum C."/>
            <person name="Saski C.A."/>
            <person name="Payton A.C."/>
            <person name="Mcbreen J.C."/>
            <person name="Conrad R.E."/>
            <person name="Kollar L.M."/>
            <person name="Olsson S."/>
            <person name="Huttunen S."/>
            <person name="Landis J.B."/>
            <person name="Wickett N.J."/>
            <person name="Johnson M.G."/>
            <person name="Rensing S.A."/>
            <person name="Grimwood J."/>
            <person name="Schmutz J."/>
            <person name="Mcdaniel S.F."/>
        </authorList>
    </citation>
    <scope>NUCLEOTIDE SEQUENCE [LARGE SCALE GENOMIC DNA]</scope>
    <source>
        <strain evidence="2 3">R40</strain>
    </source>
</reference>
<dbReference type="EMBL" id="CM026427">
    <property type="protein sequence ID" value="KAG0569631.1"/>
    <property type="molecule type" value="Genomic_DNA"/>
</dbReference>
<dbReference type="PRINTS" id="PR00111">
    <property type="entry name" value="ABHYDROLASE"/>
</dbReference>
<proteinExistence type="predicted"/>
<dbReference type="PANTHER" id="PTHR11614">
    <property type="entry name" value="PHOSPHOLIPASE-RELATED"/>
    <property type="match status" value="1"/>
</dbReference>
<dbReference type="InterPro" id="IPR022742">
    <property type="entry name" value="Hydrolase_4"/>
</dbReference>
<sequence>QTYVLNSKGVEVFVKSWLPTDEHLHGVIFLCHGYGDSVTFYAEGVARTLALAGYAVYGMDYPGFGMSEGLHGYIPNFDKLVDDVIEQYRIIKGRAELKGLPCFLFGESMGGAVALRAHLKEPTMWDGAVLVAPMCKIADSMYPPWILVQILVTLARVIPKAKLVPGNNIAEIGFRDPVKRKNADMNPVAYVGNPRLGTAVQMLRITDYIESNLQEVSLLLLVLHGGADLVTDPAISKLLDEKAKSTDKTLRYYDDAWHCLLQGEPDDTIHVIMKDVISWCAGSSFELRKARLLSACSSFRSVAADGCSAPIGG</sequence>
<evidence type="ECO:0000313" key="2">
    <source>
        <dbReference type="EMBL" id="KAG0569631.1"/>
    </source>
</evidence>
<evidence type="ECO:0000259" key="1">
    <source>
        <dbReference type="Pfam" id="PF12146"/>
    </source>
</evidence>
<keyword evidence="3" id="KW-1185">Reference proteome</keyword>
<dbReference type="SUPFAM" id="SSF53474">
    <property type="entry name" value="alpha/beta-Hydrolases"/>
    <property type="match status" value="1"/>
</dbReference>
<dbReference type="AlphaFoldDB" id="A0A8T0HCY1"/>
<dbReference type="Proteomes" id="UP000822688">
    <property type="component" value="Chromosome 6"/>
</dbReference>
<organism evidence="2 3">
    <name type="scientific">Ceratodon purpureus</name>
    <name type="common">Fire moss</name>
    <name type="synonym">Dicranum purpureum</name>
    <dbReference type="NCBI Taxonomy" id="3225"/>
    <lineage>
        <taxon>Eukaryota</taxon>
        <taxon>Viridiplantae</taxon>
        <taxon>Streptophyta</taxon>
        <taxon>Embryophyta</taxon>
        <taxon>Bryophyta</taxon>
        <taxon>Bryophytina</taxon>
        <taxon>Bryopsida</taxon>
        <taxon>Dicranidae</taxon>
        <taxon>Pseudoditrichales</taxon>
        <taxon>Ditrichaceae</taxon>
        <taxon>Ceratodon</taxon>
    </lineage>
</organism>
<dbReference type="FunFam" id="3.40.50.1820:FF:000054">
    <property type="entry name" value="Alpha/beta-Hydrolases superfamily protein"/>
    <property type="match status" value="1"/>
</dbReference>